<name>A0A7G8Q4N1_9GAMM</name>
<protein>
    <submittedName>
        <fullName evidence="1">Uncharacterized protein</fullName>
    </submittedName>
</protein>
<evidence type="ECO:0000313" key="1">
    <source>
        <dbReference type="EMBL" id="QNK01739.1"/>
    </source>
</evidence>
<keyword evidence="2" id="KW-1185">Reference proteome</keyword>
<organism evidence="1 2">
    <name type="scientific">Dyella telluris</name>
    <dbReference type="NCBI Taxonomy" id="2763498"/>
    <lineage>
        <taxon>Bacteria</taxon>
        <taxon>Pseudomonadati</taxon>
        <taxon>Pseudomonadota</taxon>
        <taxon>Gammaproteobacteria</taxon>
        <taxon>Lysobacterales</taxon>
        <taxon>Rhodanobacteraceae</taxon>
        <taxon>Dyella</taxon>
    </lineage>
</organism>
<dbReference type="RefSeq" id="WP_187057198.1">
    <property type="nucleotide sequence ID" value="NZ_CP060412.1"/>
</dbReference>
<sequence length="49" mass="5857">MTTFMGKLLEDHKMAGFKHRGQAEQAMEAFRKLTEFAEYEPRYFIKEGR</sequence>
<gene>
    <name evidence="1" type="ORF">H8F01_00735</name>
</gene>
<dbReference type="EMBL" id="CP060412">
    <property type="protein sequence ID" value="QNK01739.1"/>
    <property type="molecule type" value="Genomic_DNA"/>
</dbReference>
<dbReference type="AlphaFoldDB" id="A0A7G8Q4N1"/>
<reference evidence="1 2" key="1">
    <citation type="submission" date="2020-08" db="EMBL/GenBank/DDBJ databases">
        <title>Dyella sp. G9 isolated from forest soil.</title>
        <authorList>
            <person name="Fu J."/>
            <person name="Qiu L."/>
        </authorList>
    </citation>
    <scope>NUCLEOTIDE SEQUENCE [LARGE SCALE GENOMIC DNA]</scope>
    <source>
        <strain evidence="1 2">G9</strain>
    </source>
</reference>
<proteinExistence type="predicted"/>
<dbReference type="KEGG" id="dtl:H8F01_00735"/>
<accession>A0A7G8Q4N1</accession>
<evidence type="ECO:0000313" key="2">
    <source>
        <dbReference type="Proteomes" id="UP000515873"/>
    </source>
</evidence>
<dbReference type="Proteomes" id="UP000515873">
    <property type="component" value="Chromosome"/>
</dbReference>